<feature type="compositionally biased region" description="Polar residues" evidence="1">
    <location>
        <begin position="139"/>
        <end position="151"/>
    </location>
</feature>
<gene>
    <name evidence="2" type="ORF">O181_112991</name>
</gene>
<dbReference type="Gene3D" id="3.40.50.300">
    <property type="entry name" value="P-loop containing nucleotide triphosphate hydrolases"/>
    <property type="match status" value="1"/>
</dbReference>
<accession>A0A9Q3PU09</accession>
<proteinExistence type="predicted"/>
<evidence type="ECO:0000313" key="2">
    <source>
        <dbReference type="EMBL" id="MBW0573276.1"/>
    </source>
</evidence>
<sequence length="151" mass="17243">MGTPIHNTIHYLLGIISFITQPQISDQDNWSPFILSSLSKGSNDILHLALRHVSLRLTKTTHLKSLPTIINHYELLPLNPTMQQEYSKLYKEFLSSKSKGPGEFFRNINKLQICRNHHIMLNTIADADLEDHKGRSTQDHSSTITRTLVDV</sequence>
<dbReference type="InterPro" id="IPR038718">
    <property type="entry name" value="SNF2-like_sf"/>
</dbReference>
<evidence type="ECO:0000313" key="3">
    <source>
        <dbReference type="Proteomes" id="UP000765509"/>
    </source>
</evidence>
<evidence type="ECO:0000256" key="1">
    <source>
        <dbReference type="SAM" id="MobiDB-lite"/>
    </source>
</evidence>
<dbReference type="AlphaFoldDB" id="A0A9Q3PU09"/>
<protein>
    <submittedName>
        <fullName evidence="2">Uncharacterized protein</fullName>
    </submittedName>
</protein>
<dbReference type="Gene3D" id="3.40.50.10810">
    <property type="entry name" value="Tandem AAA-ATPase domain"/>
    <property type="match status" value="1"/>
</dbReference>
<comment type="caution">
    <text evidence="2">The sequence shown here is derived from an EMBL/GenBank/DDBJ whole genome shotgun (WGS) entry which is preliminary data.</text>
</comment>
<organism evidence="2 3">
    <name type="scientific">Austropuccinia psidii MF-1</name>
    <dbReference type="NCBI Taxonomy" id="1389203"/>
    <lineage>
        <taxon>Eukaryota</taxon>
        <taxon>Fungi</taxon>
        <taxon>Dikarya</taxon>
        <taxon>Basidiomycota</taxon>
        <taxon>Pucciniomycotina</taxon>
        <taxon>Pucciniomycetes</taxon>
        <taxon>Pucciniales</taxon>
        <taxon>Sphaerophragmiaceae</taxon>
        <taxon>Austropuccinia</taxon>
    </lineage>
</organism>
<name>A0A9Q3PU09_9BASI</name>
<dbReference type="EMBL" id="AVOT02091762">
    <property type="protein sequence ID" value="MBW0573276.1"/>
    <property type="molecule type" value="Genomic_DNA"/>
</dbReference>
<dbReference type="OrthoDB" id="2505291at2759"/>
<dbReference type="Proteomes" id="UP000765509">
    <property type="component" value="Unassembled WGS sequence"/>
</dbReference>
<reference evidence="2" key="1">
    <citation type="submission" date="2021-03" db="EMBL/GenBank/DDBJ databases">
        <title>Draft genome sequence of rust myrtle Austropuccinia psidii MF-1, a brazilian biotype.</title>
        <authorList>
            <person name="Quecine M.C."/>
            <person name="Pachon D.M.R."/>
            <person name="Bonatelli M.L."/>
            <person name="Correr F.H."/>
            <person name="Franceschini L.M."/>
            <person name="Leite T.F."/>
            <person name="Margarido G.R.A."/>
            <person name="Almeida C.A."/>
            <person name="Ferrarezi J.A."/>
            <person name="Labate C.A."/>
        </authorList>
    </citation>
    <scope>NUCLEOTIDE SEQUENCE</scope>
    <source>
        <strain evidence="2">MF-1</strain>
    </source>
</reference>
<keyword evidence="3" id="KW-1185">Reference proteome</keyword>
<dbReference type="InterPro" id="IPR027417">
    <property type="entry name" value="P-loop_NTPase"/>
</dbReference>
<feature type="region of interest" description="Disordered" evidence="1">
    <location>
        <begin position="132"/>
        <end position="151"/>
    </location>
</feature>